<evidence type="ECO:0000256" key="2">
    <source>
        <dbReference type="ARBA" id="ARBA00024226"/>
    </source>
</evidence>
<dbReference type="VEuPathDB" id="FungiDB:BTJ68_13428"/>
<dbReference type="PANTHER" id="PTHR11699">
    <property type="entry name" value="ALDEHYDE DEHYDROGENASE-RELATED"/>
    <property type="match status" value="1"/>
</dbReference>
<dbReference type="SUPFAM" id="SSF53720">
    <property type="entry name" value="ALDH-like"/>
    <property type="match status" value="1"/>
</dbReference>
<dbReference type="GO" id="GO:0004029">
    <property type="term" value="F:aldehyde dehydrogenase (NAD+) activity"/>
    <property type="evidence" value="ECO:0007669"/>
    <property type="project" value="UniProtKB-EC"/>
</dbReference>
<organism evidence="5 6">
    <name type="scientific">Hortaea werneckii EXF-2000</name>
    <dbReference type="NCBI Taxonomy" id="1157616"/>
    <lineage>
        <taxon>Eukaryota</taxon>
        <taxon>Fungi</taxon>
        <taxon>Dikarya</taxon>
        <taxon>Ascomycota</taxon>
        <taxon>Pezizomycotina</taxon>
        <taxon>Dothideomycetes</taxon>
        <taxon>Dothideomycetidae</taxon>
        <taxon>Mycosphaerellales</taxon>
        <taxon>Teratosphaeriaceae</taxon>
        <taxon>Hortaea</taxon>
    </lineage>
</organism>
<feature type="non-terminal residue" evidence="5">
    <location>
        <position position="1"/>
    </location>
</feature>
<dbReference type="Proteomes" id="UP000194280">
    <property type="component" value="Unassembled WGS sequence"/>
</dbReference>
<dbReference type="AlphaFoldDB" id="A0A1Z5SPG8"/>
<evidence type="ECO:0000259" key="4">
    <source>
        <dbReference type="Pfam" id="PF00171"/>
    </source>
</evidence>
<dbReference type="OrthoDB" id="4088925at2759"/>
<protein>
    <recommendedName>
        <fullName evidence="2">aldehyde dehydrogenase (NAD(+))</fullName>
        <ecNumber evidence="2">1.2.1.3</ecNumber>
    </recommendedName>
</protein>
<dbReference type="EMBL" id="MUNK01000348">
    <property type="protein sequence ID" value="OTA22719.1"/>
    <property type="molecule type" value="Genomic_DNA"/>
</dbReference>
<reference evidence="5 6" key="1">
    <citation type="submission" date="2017-01" db="EMBL/GenBank/DDBJ databases">
        <title>The recent genome duplication of the halophilic yeast Hortaea werneckii: insights from long-read sequencing.</title>
        <authorList>
            <person name="Sinha S."/>
            <person name="Flibotte S."/>
            <person name="Neira M."/>
            <person name="Lenassi M."/>
            <person name="Gostincar C."/>
            <person name="Stajich J.E."/>
            <person name="Nislow C.E."/>
        </authorList>
    </citation>
    <scope>NUCLEOTIDE SEQUENCE [LARGE SCALE GENOMIC DNA]</scope>
    <source>
        <strain evidence="5 6">EXF-2000</strain>
    </source>
</reference>
<dbReference type="InterPro" id="IPR016163">
    <property type="entry name" value="Ald_DH_C"/>
</dbReference>
<dbReference type="InParanoid" id="A0A1Z5SPG8"/>
<evidence type="ECO:0000313" key="5">
    <source>
        <dbReference type="EMBL" id="OTA22719.1"/>
    </source>
</evidence>
<keyword evidence="6" id="KW-1185">Reference proteome</keyword>
<dbReference type="STRING" id="1157616.A0A1Z5SPG8"/>
<comment type="caution">
    <text evidence="5">The sequence shown here is derived from an EMBL/GenBank/DDBJ whole genome shotgun (WGS) entry which is preliminary data.</text>
</comment>
<accession>A0A1Z5SPG8</accession>
<sequence>TGYIRHGIETDRAALLTGGLGPIPSLPAACSKEGYWIRPTVFTNCTDSMLITREEIFGPVMTILPYSDHHNNSSSSSPDSYLPALLARANNTPTGLAAGVFTKNINLAHRVVAQLQAGITWINTWGESPAEMPVGGWKLSGLGVENGRKGLDGWVQNKSSLVEMGGSVGTVFAKL</sequence>
<evidence type="ECO:0000256" key="3">
    <source>
        <dbReference type="ARBA" id="ARBA00049194"/>
    </source>
</evidence>
<evidence type="ECO:0000313" key="6">
    <source>
        <dbReference type="Proteomes" id="UP000194280"/>
    </source>
</evidence>
<dbReference type="InterPro" id="IPR016162">
    <property type="entry name" value="Ald_DH_N"/>
</dbReference>
<dbReference type="InterPro" id="IPR016161">
    <property type="entry name" value="Ald_DH/histidinol_DH"/>
</dbReference>
<dbReference type="InterPro" id="IPR015590">
    <property type="entry name" value="Aldehyde_DH_dom"/>
</dbReference>
<proteinExistence type="inferred from homology"/>
<dbReference type="EC" id="1.2.1.3" evidence="2"/>
<comment type="similarity">
    <text evidence="1">Belongs to the aldehyde dehydrogenase family.</text>
</comment>
<evidence type="ECO:0000256" key="1">
    <source>
        <dbReference type="ARBA" id="ARBA00009986"/>
    </source>
</evidence>
<dbReference type="Pfam" id="PF00171">
    <property type="entry name" value="Aldedh"/>
    <property type="match status" value="1"/>
</dbReference>
<comment type="catalytic activity">
    <reaction evidence="3">
        <text>an aldehyde + NAD(+) + H2O = a carboxylate + NADH + 2 H(+)</text>
        <dbReference type="Rhea" id="RHEA:16185"/>
        <dbReference type="ChEBI" id="CHEBI:15377"/>
        <dbReference type="ChEBI" id="CHEBI:15378"/>
        <dbReference type="ChEBI" id="CHEBI:17478"/>
        <dbReference type="ChEBI" id="CHEBI:29067"/>
        <dbReference type="ChEBI" id="CHEBI:57540"/>
        <dbReference type="ChEBI" id="CHEBI:57945"/>
        <dbReference type="EC" id="1.2.1.3"/>
    </reaction>
</comment>
<name>A0A1Z5SPG8_HORWE</name>
<dbReference type="Gene3D" id="3.40.605.10">
    <property type="entry name" value="Aldehyde Dehydrogenase, Chain A, domain 1"/>
    <property type="match status" value="1"/>
</dbReference>
<gene>
    <name evidence="5" type="ORF">BTJ68_13428</name>
</gene>
<feature type="domain" description="Aldehyde dehydrogenase" evidence="4">
    <location>
        <begin position="11"/>
        <end position="159"/>
    </location>
</feature>
<dbReference type="Gene3D" id="3.40.309.10">
    <property type="entry name" value="Aldehyde Dehydrogenase, Chain A, domain 2"/>
    <property type="match status" value="1"/>
</dbReference>